<feature type="compositionally biased region" description="Gly residues" evidence="1">
    <location>
        <begin position="211"/>
        <end position="220"/>
    </location>
</feature>
<feature type="compositionally biased region" description="Low complexity" evidence="1">
    <location>
        <begin position="187"/>
        <end position="203"/>
    </location>
</feature>
<protein>
    <submittedName>
        <fullName evidence="2">Uncharacterized protein</fullName>
    </submittedName>
</protein>
<gene>
    <name evidence="2" type="ORF">Esi_0072_0023</name>
</gene>
<name>D8LSC8_ECTSI</name>
<feature type="compositionally biased region" description="Gly residues" evidence="1">
    <location>
        <begin position="306"/>
        <end position="315"/>
    </location>
</feature>
<dbReference type="OrthoDB" id="10591652at2759"/>
<feature type="compositionally biased region" description="Acidic residues" evidence="1">
    <location>
        <begin position="15"/>
        <end position="25"/>
    </location>
</feature>
<dbReference type="Proteomes" id="UP000002630">
    <property type="component" value="Linkage Group LG11"/>
</dbReference>
<dbReference type="InParanoid" id="D8LSC8"/>
<feature type="compositionally biased region" description="Basic residues" evidence="1">
    <location>
        <begin position="114"/>
        <end position="124"/>
    </location>
</feature>
<evidence type="ECO:0000256" key="1">
    <source>
        <dbReference type="SAM" id="MobiDB-lite"/>
    </source>
</evidence>
<feature type="region of interest" description="Disordered" evidence="1">
    <location>
        <begin position="1"/>
        <end position="282"/>
    </location>
</feature>
<feature type="compositionally biased region" description="Basic and acidic residues" evidence="1">
    <location>
        <begin position="92"/>
        <end position="105"/>
    </location>
</feature>
<feature type="compositionally biased region" description="Low complexity" evidence="1">
    <location>
        <begin position="1"/>
        <end position="14"/>
    </location>
</feature>
<feature type="compositionally biased region" description="Low complexity" evidence="1">
    <location>
        <begin position="230"/>
        <end position="244"/>
    </location>
</feature>
<feature type="compositionally biased region" description="Basic and acidic residues" evidence="1">
    <location>
        <begin position="267"/>
        <end position="280"/>
    </location>
</feature>
<dbReference type="EMBL" id="FN648949">
    <property type="protein sequence ID" value="CBN75185.1"/>
    <property type="molecule type" value="Genomic_DNA"/>
</dbReference>
<feature type="region of interest" description="Disordered" evidence="1">
    <location>
        <begin position="297"/>
        <end position="356"/>
    </location>
</feature>
<evidence type="ECO:0000313" key="3">
    <source>
        <dbReference type="Proteomes" id="UP000002630"/>
    </source>
</evidence>
<feature type="compositionally biased region" description="Low complexity" evidence="1">
    <location>
        <begin position="30"/>
        <end position="39"/>
    </location>
</feature>
<organism evidence="2 3">
    <name type="scientific">Ectocarpus siliculosus</name>
    <name type="common">Brown alga</name>
    <name type="synonym">Conferva siliculosa</name>
    <dbReference type="NCBI Taxonomy" id="2880"/>
    <lineage>
        <taxon>Eukaryota</taxon>
        <taxon>Sar</taxon>
        <taxon>Stramenopiles</taxon>
        <taxon>Ochrophyta</taxon>
        <taxon>PX clade</taxon>
        <taxon>Phaeophyceae</taxon>
        <taxon>Ectocarpales</taxon>
        <taxon>Ectocarpaceae</taxon>
        <taxon>Ectocarpus</taxon>
    </lineage>
</organism>
<dbReference type="AlphaFoldDB" id="D8LSC8"/>
<sequence length="468" mass="50175">MTSAETAAAAGEAAIQEDDDDDDGGGGDSLGRSASSLSLPESARPGWEQRRRSCRRSSSRLDSSGLDGGLAGSDKERGDNAAGALDDDDDDDHSRGGRENHHHTFPDLFGACRPSHHERHRRRERSLSSPPSSPSATLEPTRPSSVGRNRNRGRDRQPPPPPRRRLSLEVPRTAADRWVDEGGNYGAGEEQQRVAGAGGAARQIGCTSDDGGAGGHGAGSRGSRRRLRRLTGNNNNNNNSNNNNKPSSLPQAGASAAAGAAGGMETGEEHAEEKEGEGRKGAKASVAAAAVVAATASATELSGSGRDVGGSGGGRSSSRRWRSIDKLSRALGSTRRRTSRQGGAARGEGGEGSEQKMNFFTEKDLDELLHSTFFIKMCDDASWLYVEDHPFQPELNWLLSLWGGYKIAPRFQGEVKQNEAHRMLFQAENGRHRGHVRIRSRATNTFLFFLGIKQPLTWVQSLDPAMRV</sequence>
<proteinExistence type="predicted"/>
<evidence type="ECO:0000313" key="2">
    <source>
        <dbReference type="EMBL" id="CBN75185.1"/>
    </source>
</evidence>
<keyword evidence="3" id="KW-1185">Reference proteome</keyword>
<dbReference type="EMBL" id="FN649736">
    <property type="protein sequence ID" value="CBN75185.1"/>
    <property type="molecule type" value="Genomic_DNA"/>
</dbReference>
<reference evidence="2 3" key="1">
    <citation type="journal article" date="2010" name="Nature">
        <title>The Ectocarpus genome and the independent evolution of multicellularity in brown algae.</title>
        <authorList>
            <person name="Cock J.M."/>
            <person name="Sterck L."/>
            <person name="Rouze P."/>
            <person name="Scornet D."/>
            <person name="Allen A.E."/>
            <person name="Amoutzias G."/>
            <person name="Anthouard V."/>
            <person name="Artiguenave F."/>
            <person name="Aury J.M."/>
            <person name="Badger J.H."/>
            <person name="Beszteri B."/>
            <person name="Billiau K."/>
            <person name="Bonnet E."/>
            <person name="Bothwell J.H."/>
            <person name="Bowler C."/>
            <person name="Boyen C."/>
            <person name="Brownlee C."/>
            <person name="Carrano C.J."/>
            <person name="Charrier B."/>
            <person name="Cho G.Y."/>
            <person name="Coelho S.M."/>
            <person name="Collen J."/>
            <person name="Corre E."/>
            <person name="Da Silva C."/>
            <person name="Delage L."/>
            <person name="Delaroque N."/>
            <person name="Dittami S.M."/>
            <person name="Doulbeau S."/>
            <person name="Elias M."/>
            <person name="Farnham G."/>
            <person name="Gachon C.M."/>
            <person name="Gschloessl B."/>
            <person name="Heesch S."/>
            <person name="Jabbari K."/>
            <person name="Jubin C."/>
            <person name="Kawai H."/>
            <person name="Kimura K."/>
            <person name="Kloareg B."/>
            <person name="Kupper F.C."/>
            <person name="Lang D."/>
            <person name="Le Bail A."/>
            <person name="Leblanc C."/>
            <person name="Lerouge P."/>
            <person name="Lohr M."/>
            <person name="Lopez P.J."/>
            <person name="Martens C."/>
            <person name="Maumus F."/>
            <person name="Michel G."/>
            <person name="Miranda-Saavedra D."/>
            <person name="Morales J."/>
            <person name="Moreau H."/>
            <person name="Motomura T."/>
            <person name="Nagasato C."/>
            <person name="Napoli C.A."/>
            <person name="Nelson D.R."/>
            <person name="Nyvall-Collen P."/>
            <person name="Peters A.F."/>
            <person name="Pommier C."/>
            <person name="Potin P."/>
            <person name="Poulain J."/>
            <person name="Quesneville H."/>
            <person name="Read B."/>
            <person name="Rensing S.A."/>
            <person name="Ritter A."/>
            <person name="Rousvoal S."/>
            <person name="Samanta M."/>
            <person name="Samson G."/>
            <person name="Schroeder D.C."/>
            <person name="Segurens B."/>
            <person name="Strittmatter M."/>
            <person name="Tonon T."/>
            <person name="Tregear J.W."/>
            <person name="Valentin K."/>
            <person name="von Dassow P."/>
            <person name="Yamagishi T."/>
            <person name="Van de Peer Y."/>
            <person name="Wincker P."/>
        </authorList>
    </citation>
    <scope>NUCLEOTIDE SEQUENCE [LARGE SCALE GENOMIC DNA]</scope>
    <source>
        <strain evidence="3">Ec32 / CCAP1310/4</strain>
    </source>
</reference>
<accession>D8LSC8</accession>